<organism evidence="2 3">
    <name type="scientific">Eumeta variegata</name>
    <name type="common">Bagworm moth</name>
    <name type="synonym">Eumeta japonica</name>
    <dbReference type="NCBI Taxonomy" id="151549"/>
    <lineage>
        <taxon>Eukaryota</taxon>
        <taxon>Metazoa</taxon>
        <taxon>Ecdysozoa</taxon>
        <taxon>Arthropoda</taxon>
        <taxon>Hexapoda</taxon>
        <taxon>Insecta</taxon>
        <taxon>Pterygota</taxon>
        <taxon>Neoptera</taxon>
        <taxon>Endopterygota</taxon>
        <taxon>Lepidoptera</taxon>
        <taxon>Glossata</taxon>
        <taxon>Ditrysia</taxon>
        <taxon>Tineoidea</taxon>
        <taxon>Psychidae</taxon>
        <taxon>Oiketicinae</taxon>
        <taxon>Eumeta</taxon>
    </lineage>
</organism>
<dbReference type="Proteomes" id="UP000299102">
    <property type="component" value="Unassembled WGS sequence"/>
</dbReference>
<evidence type="ECO:0000313" key="3">
    <source>
        <dbReference type="Proteomes" id="UP000299102"/>
    </source>
</evidence>
<keyword evidence="3" id="KW-1185">Reference proteome</keyword>
<dbReference type="AlphaFoldDB" id="A0A4C1T5G2"/>
<comment type="caution">
    <text evidence="2">The sequence shown here is derived from an EMBL/GenBank/DDBJ whole genome shotgun (WGS) entry which is preliminary data.</text>
</comment>
<dbReference type="EMBL" id="BGZK01000037">
    <property type="protein sequence ID" value="GBP09743.1"/>
    <property type="molecule type" value="Genomic_DNA"/>
</dbReference>
<evidence type="ECO:0000256" key="1">
    <source>
        <dbReference type="SAM" id="MobiDB-lite"/>
    </source>
</evidence>
<name>A0A4C1T5G2_EUMVA</name>
<accession>A0A4C1T5G2</accession>
<evidence type="ECO:0000313" key="2">
    <source>
        <dbReference type="EMBL" id="GBP09743.1"/>
    </source>
</evidence>
<protein>
    <submittedName>
        <fullName evidence="2">Uncharacterized protein</fullName>
    </submittedName>
</protein>
<gene>
    <name evidence="2" type="ORF">EVAR_81034_1</name>
</gene>
<sequence>MVQRLRALARNQAVPDSIPTADKLANNYVTQLKLNQSPCAPESTFGRRPQRRLQRSLEALNQRRASMRVQYEKVPPGRSDQVMERSEAEVPVKMRNWCCTFSTSKISLEIGGVEPNLMISH</sequence>
<reference evidence="2 3" key="1">
    <citation type="journal article" date="2019" name="Commun. Biol.">
        <title>The bagworm genome reveals a unique fibroin gene that provides high tensile strength.</title>
        <authorList>
            <person name="Kono N."/>
            <person name="Nakamura H."/>
            <person name="Ohtoshi R."/>
            <person name="Tomita M."/>
            <person name="Numata K."/>
            <person name="Arakawa K."/>
        </authorList>
    </citation>
    <scope>NUCLEOTIDE SEQUENCE [LARGE SCALE GENOMIC DNA]</scope>
</reference>
<proteinExistence type="predicted"/>
<feature type="region of interest" description="Disordered" evidence="1">
    <location>
        <begin position="67"/>
        <end position="86"/>
    </location>
</feature>